<dbReference type="Pfam" id="PF00563">
    <property type="entry name" value="EAL"/>
    <property type="match status" value="1"/>
</dbReference>
<dbReference type="Proteomes" id="UP000292627">
    <property type="component" value="Unassembled WGS sequence"/>
</dbReference>
<feature type="domain" description="EAL" evidence="1">
    <location>
        <begin position="332"/>
        <end position="584"/>
    </location>
</feature>
<protein>
    <submittedName>
        <fullName evidence="2">Sensor domain-containing phosphodiesterase</fullName>
    </submittedName>
</protein>
<evidence type="ECO:0000313" key="2">
    <source>
        <dbReference type="EMBL" id="TAA23277.1"/>
    </source>
</evidence>
<dbReference type="SUPFAM" id="SSF55073">
    <property type="entry name" value="Nucleotide cyclase"/>
    <property type="match status" value="1"/>
</dbReference>
<dbReference type="Pfam" id="PF01590">
    <property type="entry name" value="GAF"/>
    <property type="match status" value="1"/>
</dbReference>
<dbReference type="SMART" id="SM00267">
    <property type="entry name" value="GGDEF"/>
    <property type="match status" value="1"/>
</dbReference>
<comment type="caution">
    <text evidence="2">The sequence shown here is derived from an EMBL/GenBank/DDBJ whole genome shotgun (WGS) entry which is preliminary data.</text>
</comment>
<dbReference type="PROSITE" id="PS50883">
    <property type="entry name" value="EAL"/>
    <property type="match status" value="1"/>
</dbReference>
<dbReference type="InterPro" id="IPR035919">
    <property type="entry name" value="EAL_sf"/>
</dbReference>
<dbReference type="Gene3D" id="3.30.70.270">
    <property type="match status" value="1"/>
</dbReference>
<accession>A0A4Q8L6C0</accession>
<dbReference type="InterPro" id="IPR050706">
    <property type="entry name" value="Cyclic-di-GMP_PDE-like"/>
</dbReference>
<organism evidence="2 3">
    <name type="scientific">Pseudoxanthomonas winnipegensis</name>
    <dbReference type="NCBI Taxonomy" id="2480810"/>
    <lineage>
        <taxon>Bacteria</taxon>
        <taxon>Pseudomonadati</taxon>
        <taxon>Pseudomonadota</taxon>
        <taxon>Gammaproteobacteria</taxon>
        <taxon>Lysobacterales</taxon>
        <taxon>Lysobacteraceae</taxon>
        <taxon>Pseudoxanthomonas</taxon>
    </lineage>
</organism>
<gene>
    <name evidence="2" type="ORF">EA660_15170</name>
</gene>
<dbReference type="Gene3D" id="3.20.20.450">
    <property type="entry name" value="EAL domain"/>
    <property type="match status" value="1"/>
</dbReference>
<dbReference type="InterPro" id="IPR029016">
    <property type="entry name" value="GAF-like_dom_sf"/>
</dbReference>
<dbReference type="InterPro" id="IPR029787">
    <property type="entry name" value="Nucleotide_cyclase"/>
</dbReference>
<reference evidence="2 3" key="1">
    <citation type="submission" date="2019-02" db="EMBL/GenBank/DDBJ databases">
        <title>WGS of Pseudoxanthomonas species novum from clinical isolates.</title>
        <authorList>
            <person name="Bernier A.-M."/>
            <person name="Bernard K."/>
            <person name="Vachon A."/>
        </authorList>
    </citation>
    <scope>NUCLEOTIDE SEQUENCE [LARGE SCALE GENOMIC DNA]</scope>
    <source>
        <strain evidence="2 3">NML171200</strain>
    </source>
</reference>
<dbReference type="PANTHER" id="PTHR33121:SF19">
    <property type="entry name" value="CYCLIC DI-GMP PHOSPHODIESTERASE PA2567"/>
    <property type="match status" value="1"/>
</dbReference>
<dbReference type="CDD" id="cd01948">
    <property type="entry name" value="EAL"/>
    <property type="match status" value="1"/>
</dbReference>
<dbReference type="InterPro" id="IPR000160">
    <property type="entry name" value="GGDEF_dom"/>
</dbReference>
<proteinExistence type="predicted"/>
<dbReference type="EMBL" id="SHMC01000006">
    <property type="protein sequence ID" value="TAA23277.1"/>
    <property type="molecule type" value="Genomic_DNA"/>
</dbReference>
<dbReference type="GO" id="GO:0071111">
    <property type="term" value="F:cyclic-guanylate-specific phosphodiesterase activity"/>
    <property type="evidence" value="ECO:0007669"/>
    <property type="project" value="InterPro"/>
</dbReference>
<evidence type="ECO:0000259" key="1">
    <source>
        <dbReference type="PROSITE" id="PS50883"/>
    </source>
</evidence>
<sequence>MVQSLKTEDERLALIRSLDLAKIVDLPELQRLTRLVCQIFDVPMSLISIVGEEQQFFIARQGFPLSSLARASSVCDITITRRELVEIEDLRQDPRFADNDLVLQAPHLRFYAGAPLIAASGYAIGALCLLDHSPRRLSDQQRQQLETLATLTVDQISLLSSVGRREPVTGLPNRQQFTLDLGALIEARPYDRHTLMVLDVFDVHAAHLLGQARGMAPVESLIRQVGERLSRLLTDIAPLYHVGVSRFAFMLSDLSSDEREAILERVRLAATRPVLVDGLQMLPMCHGGVTAFDASNAGDALRRAIVAMHQALDQRQPWLRYEPTRDLQLRRDYRLAADLPTAIANDQLYLMFQPRVDLATRRMVGVEALLRWRHEELGEVSPAEFVPVVERTALMPQVTDWVIRQALSQMRTWIARGMDLRLSLNVSPADFRVGDLPQRLSSQLRRTGLDPALLEIEITEGEWLERTPEVSRQLSEISAMGVHIAVDDFGAGYSNFAYLTTLPINTIKIDRSLVQGFPGVLQKGAMVRSIITLAHDLGFHTVAEGVETEEEAVALKTLRCREAQGFIFHRPMLPRDIDRLRDVA</sequence>
<dbReference type="AlphaFoldDB" id="A0A4Q8L6C0"/>
<dbReference type="PANTHER" id="PTHR33121">
    <property type="entry name" value="CYCLIC DI-GMP PHOSPHODIESTERASE PDEF"/>
    <property type="match status" value="1"/>
</dbReference>
<dbReference type="OrthoDB" id="9804951at2"/>
<dbReference type="SUPFAM" id="SSF141868">
    <property type="entry name" value="EAL domain-like"/>
    <property type="match status" value="1"/>
</dbReference>
<dbReference type="SMART" id="SM00052">
    <property type="entry name" value="EAL"/>
    <property type="match status" value="1"/>
</dbReference>
<dbReference type="InterPro" id="IPR001633">
    <property type="entry name" value="EAL_dom"/>
</dbReference>
<dbReference type="SMART" id="SM00065">
    <property type="entry name" value="GAF"/>
    <property type="match status" value="1"/>
</dbReference>
<dbReference type="RefSeq" id="WP_130552302.1">
    <property type="nucleotide sequence ID" value="NZ_SHMC01000006.1"/>
</dbReference>
<evidence type="ECO:0000313" key="3">
    <source>
        <dbReference type="Proteomes" id="UP000292627"/>
    </source>
</evidence>
<dbReference type="InterPro" id="IPR043128">
    <property type="entry name" value="Rev_trsase/Diguanyl_cyclase"/>
</dbReference>
<dbReference type="Gene3D" id="3.30.450.40">
    <property type="match status" value="1"/>
</dbReference>
<dbReference type="SUPFAM" id="SSF55781">
    <property type="entry name" value="GAF domain-like"/>
    <property type="match status" value="1"/>
</dbReference>
<dbReference type="Pfam" id="PF00990">
    <property type="entry name" value="GGDEF"/>
    <property type="match status" value="1"/>
</dbReference>
<name>A0A4Q8L6C0_9GAMM</name>
<dbReference type="InterPro" id="IPR003018">
    <property type="entry name" value="GAF"/>
</dbReference>